<feature type="domain" description="Response regulatory" evidence="3">
    <location>
        <begin position="12"/>
        <end position="129"/>
    </location>
</feature>
<dbReference type="PROSITE" id="PS50110">
    <property type="entry name" value="RESPONSE_REGULATORY"/>
    <property type="match status" value="1"/>
</dbReference>
<reference evidence="4 5" key="1">
    <citation type="submission" date="2020-03" db="EMBL/GenBank/DDBJ databases">
        <title>Genomic Encyclopedia of Type Strains, Phase IV (KMG-IV): sequencing the most valuable type-strain genomes for metagenomic binning, comparative biology and taxonomic classification.</title>
        <authorList>
            <person name="Goeker M."/>
        </authorList>
    </citation>
    <scope>NUCLEOTIDE SEQUENCE [LARGE SCALE GENOMIC DNA]</scope>
    <source>
        <strain evidence="4 5">DSM 21299</strain>
    </source>
</reference>
<sequence length="396" mass="43341">MTAEPLPITSLNILIVDDDDLFLEMLALEMEALGCSVQVAVDGAAALEQVQLAPVDVLITDWQMPGMDGLELVRQVRAAALQNRFLHIVMMTARGDNDTIRAATSAGIDDFLFKPLDPLQLELTVASARRNVRLHRSLERRNRHLAKAHDRIRAAYRHVRADLDAAAALHHKLLPNDKEMNGVRIAWAHRPAMNMSGDTLGVSQQEDKILFFLADVQGHGVPAALASFHLHHRLVQLAPGDPAALASAIEQLNHEIESQPNENYATLICGLLSPTERRAWIIRAGHPDPLIVAAAGVSSLHLHGSFPLGWFGDAEFMPEEVILEAGTRLVLFSDGVTECADREGAQLEVTGLSELLRKGADEPLELMVERVKAAVAMRRGTRGFDDDISLLAIEMA</sequence>
<keyword evidence="5" id="KW-1185">Reference proteome</keyword>
<dbReference type="SMART" id="SM00448">
    <property type="entry name" value="REC"/>
    <property type="match status" value="1"/>
</dbReference>
<dbReference type="EMBL" id="JAASQR010000001">
    <property type="protein sequence ID" value="NIJ15641.1"/>
    <property type="molecule type" value="Genomic_DNA"/>
</dbReference>
<dbReference type="InterPro" id="IPR001932">
    <property type="entry name" value="PPM-type_phosphatase-like_dom"/>
</dbReference>
<accession>A0A846M4Y5</accession>
<organism evidence="4 5">
    <name type="scientific">Sphingobium vermicomposti</name>
    <dbReference type="NCBI Taxonomy" id="529005"/>
    <lineage>
        <taxon>Bacteria</taxon>
        <taxon>Pseudomonadati</taxon>
        <taxon>Pseudomonadota</taxon>
        <taxon>Alphaproteobacteria</taxon>
        <taxon>Sphingomonadales</taxon>
        <taxon>Sphingomonadaceae</taxon>
        <taxon>Sphingobium</taxon>
    </lineage>
</organism>
<dbReference type="Pfam" id="PF07228">
    <property type="entry name" value="SpoIIE"/>
    <property type="match status" value="1"/>
</dbReference>
<dbReference type="InterPro" id="IPR011006">
    <property type="entry name" value="CheY-like_superfamily"/>
</dbReference>
<dbReference type="Proteomes" id="UP000576821">
    <property type="component" value="Unassembled WGS sequence"/>
</dbReference>
<name>A0A846M4Y5_9SPHN</name>
<dbReference type="Gene3D" id="3.40.50.2300">
    <property type="match status" value="1"/>
</dbReference>
<keyword evidence="2" id="KW-0597">Phosphoprotein</keyword>
<dbReference type="GO" id="GO:0016791">
    <property type="term" value="F:phosphatase activity"/>
    <property type="evidence" value="ECO:0007669"/>
    <property type="project" value="TreeGrafter"/>
</dbReference>
<dbReference type="Pfam" id="PF00072">
    <property type="entry name" value="Response_reg"/>
    <property type="match status" value="1"/>
</dbReference>
<dbReference type="PANTHER" id="PTHR43156">
    <property type="entry name" value="STAGE II SPORULATION PROTEIN E-RELATED"/>
    <property type="match status" value="1"/>
</dbReference>
<keyword evidence="1 4" id="KW-0378">Hydrolase</keyword>
<dbReference type="SMART" id="SM00331">
    <property type="entry name" value="PP2C_SIG"/>
    <property type="match status" value="1"/>
</dbReference>
<dbReference type="Gene3D" id="3.60.40.10">
    <property type="entry name" value="PPM-type phosphatase domain"/>
    <property type="match status" value="1"/>
</dbReference>
<evidence type="ECO:0000256" key="1">
    <source>
        <dbReference type="ARBA" id="ARBA00022801"/>
    </source>
</evidence>
<dbReference type="InterPro" id="IPR001789">
    <property type="entry name" value="Sig_transdc_resp-reg_receiver"/>
</dbReference>
<dbReference type="SUPFAM" id="SSF81606">
    <property type="entry name" value="PP2C-like"/>
    <property type="match status" value="1"/>
</dbReference>
<evidence type="ECO:0000313" key="5">
    <source>
        <dbReference type="Proteomes" id="UP000576821"/>
    </source>
</evidence>
<dbReference type="SUPFAM" id="SSF52172">
    <property type="entry name" value="CheY-like"/>
    <property type="match status" value="1"/>
</dbReference>
<dbReference type="CDD" id="cd17546">
    <property type="entry name" value="REC_hyHK_CKI1_RcsC-like"/>
    <property type="match status" value="1"/>
</dbReference>
<evidence type="ECO:0000256" key="2">
    <source>
        <dbReference type="PROSITE-ProRule" id="PRU00169"/>
    </source>
</evidence>
<dbReference type="PANTHER" id="PTHR43156:SF2">
    <property type="entry name" value="STAGE II SPORULATION PROTEIN E"/>
    <property type="match status" value="1"/>
</dbReference>
<evidence type="ECO:0000313" key="4">
    <source>
        <dbReference type="EMBL" id="NIJ15641.1"/>
    </source>
</evidence>
<comment type="caution">
    <text evidence="4">The sequence shown here is derived from an EMBL/GenBank/DDBJ whole genome shotgun (WGS) entry which is preliminary data.</text>
</comment>
<evidence type="ECO:0000259" key="3">
    <source>
        <dbReference type="PROSITE" id="PS50110"/>
    </source>
</evidence>
<dbReference type="GO" id="GO:0000160">
    <property type="term" value="P:phosphorelay signal transduction system"/>
    <property type="evidence" value="ECO:0007669"/>
    <property type="project" value="InterPro"/>
</dbReference>
<dbReference type="InterPro" id="IPR036457">
    <property type="entry name" value="PPM-type-like_dom_sf"/>
</dbReference>
<dbReference type="InterPro" id="IPR052016">
    <property type="entry name" value="Bact_Sigma-Reg"/>
</dbReference>
<dbReference type="RefSeq" id="WP_167302281.1">
    <property type="nucleotide sequence ID" value="NZ_JAASQR010000001.1"/>
</dbReference>
<dbReference type="AlphaFoldDB" id="A0A846M4Y5"/>
<dbReference type="EC" id="3.1.3.3" evidence="4"/>
<gene>
    <name evidence="4" type="ORF">FHS54_000590</name>
</gene>
<feature type="modified residue" description="4-aspartylphosphate" evidence="2">
    <location>
        <position position="61"/>
    </location>
</feature>
<protein>
    <submittedName>
        <fullName evidence="4">Sigma-B regulation protein RsbU (Phosphoserine phosphatase)</fullName>
        <ecNumber evidence="4">3.1.3.3</ecNumber>
    </submittedName>
</protein>
<proteinExistence type="predicted"/>